<comment type="caution">
    <text evidence="1">The sequence shown here is derived from an EMBL/GenBank/DDBJ whole genome shotgun (WGS) entry which is preliminary data.</text>
</comment>
<dbReference type="EMBL" id="JYDV01002046">
    <property type="protein sequence ID" value="KRY98338.1"/>
    <property type="molecule type" value="Genomic_DNA"/>
</dbReference>
<name>A0A0V1GJY0_TRIPS</name>
<accession>A0A0V1GJY0</accession>
<sequence length="33" mass="3738">MYSILLFFVLCFDDSPLIQKMNIKITIGSTLTA</sequence>
<proteinExistence type="predicted"/>
<protein>
    <submittedName>
        <fullName evidence="1">Uncharacterized protein</fullName>
    </submittedName>
</protein>
<reference evidence="1 2" key="1">
    <citation type="submission" date="2015-01" db="EMBL/GenBank/DDBJ databases">
        <title>Evolution of Trichinella species and genotypes.</title>
        <authorList>
            <person name="Korhonen P.K."/>
            <person name="Edoardo P."/>
            <person name="Giuseppe L.R."/>
            <person name="Gasser R.B."/>
        </authorList>
    </citation>
    <scope>NUCLEOTIDE SEQUENCE [LARGE SCALE GENOMIC DNA]</scope>
    <source>
        <strain evidence="1">ISS176</strain>
    </source>
</reference>
<organism evidence="1 2">
    <name type="scientific">Trichinella pseudospiralis</name>
    <name type="common">Parasitic roundworm</name>
    <dbReference type="NCBI Taxonomy" id="6337"/>
    <lineage>
        <taxon>Eukaryota</taxon>
        <taxon>Metazoa</taxon>
        <taxon>Ecdysozoa</taxon>
        <taxon>Nematoda</taxon>
        <taxon>Enoplea</taxon>
        <taxon>Dorylaimia</taxon>
        <taxon>Trichinellida</taxon>
        <taxon>Trichinellidae</taxon>
        <taxon>Trichinella</taxon>
    </lineage>
</organism>
<evidence type="ECO:0000313" key="1">
    <source>
        <dbReference type="EMBL" id="KRY98338.1"/>
    </source>
</evidence>
<evidence type="ECO:0000313" key="2">
    <source>
        <dbReference type="Proteomes" id="UP000054826"/>
    </source>
</evidence>
<dbReference type="AlphaFoldDB" id="A0A0V1GJY0"/>
<dbReference type="Proteomes" id="UP000054826">
    <property type="component" value="Unassembled WGS sequence"/>
</dbReference>
<gene>
    <name evidence="1" type="ORF">T4C_11335</name>
</gene>